<keyword evidence="2" id="KW-0812">Transmembrane</keyword>
<dbReference type="AlphaFoldDB" id="A0A2Z6NWL3"/>
<evidence type="ECO:0000313" key="3">
    <source>
        <dbReference type="EMBL" id="GAU40702.1"/>
    </source>
</evidence>
<feature type="transmembrane region" description="Helical" evidence="2">
    <location>
        <begin position="20"/>
        <end position="44"/>
    </location>
</feature>
<dbReference type="Proteomes" id="UP000242715">
    <property type="component" value="Unassembled WGS sequence"/>
</dbReference>
<dbReference type="OrthoDB" id="5855924at2759"/>
<feature type="region of interest" description="Disordered" evidence="1">
    <location>
        <begin position="78"/>
        <end position="101"/>
    </location>
</feature>
<accession>A0A2Z6NWL3</accession>
<sequence length="194" mass="22508">MLRVSNSSPVALRKDHDSFFLYFLYIWFAALFPSFLFQQIFCLFAKFKDLVVVVGEEHTTDDSVPKVENEKNFSKLKDLVGEKDNSTNSNPKATSLTEQQKKELGNTSAYADLTREELNDEFTHGYYRPDVCYISPSDMEILPKLAGTYRSEYWNVESSDEEDYWHEECSDDECCDEDYALYLRLLEQSSDGTL</sequence>
<feature type="compositionally biased region" description="Polar residues" evidence="1">
    <location>
        <begin position="86"/>
        <end position="98"/>
    </location>
</feature>
<proteinExistence type="predicted"/>
<keyword evidence="4" id="KW-1185">Reference proteome</keyword>
<protein>
    <submittedName>
        <fullName evidence="3">Uncharacterized protein</fullName>
    </submittedName>
</protein>
<reference evidence="4" key="1">
    <citation type="journal article" date="2017" name="Front. Plant Sci.">
        <title>Climate Clever Clovers: New Paradigm to Reduce the Environmental Footprint of Ruminants by Breeding Low Methanogenic Forages Utilizing Haplotype Variation.</title>
        <authorList>
            <person name="Kaur P."/>
            <person name="Appels R."/>
            <person name="Bayer P.E."/>
            <person name="Keeble-Gagnere G."/>
            <person name="Wang J."/>
            <person name="Hirakawa H."/>
            <person name="Shirasawa K."/>
            <person name="Vercoe P."/>
            <person name="Stefanova K."/>
            <person name="Durmic Z."/>
            <person name="Nichols P."/>
            <person name="Revell C."/>
            <person name="Isobe S.N."/>
            <person name="Edwards D."/>
            <person name="Erskine W."/>
        </authorList>
    </citation>
    <scope>NUCLEOTIDE SEQUENCE [LARGE SCALE GENOMIC DNA]</scope>
    <source>
        <strain evidence="4">cv. Daliak</strain>
    </source>
</reference>
<keyword evidence="2" id="KW-1133">Transmembrane helix</keyword>
<gene>
    <name evidence="3" type="ORF">TSUD_263520</name>
</gene>
<keyword evidence="2" id="KW-0472">Membrane</keyword>
<organism evidence="3 4">
    <name type="scientific">Trifolium subterraneum</name>
    <name type="common">Subterranean clover</name>
    <dbReference type="NCBI Taxonomy" id="3900"/>
    <lineage>
        <taxon>Eukaryota</taxon>
        <taxon>Viridiplantae</taxon>
        <taxon>Streptophyta</taxon>
        <taxon>Embryophyta</taxon>
        <taxon>Tracheophyta</taxon>
        <taxon>Spermatophyta</taxon>
        <taxon>Magnoliopsida</taxon>
        <taxon>eudicotyledons</taxon>
        <taxon>Gunneridae</taxon>
        <taxon>Pentapetalae</taxon>
        <taxon>rosids</taxon>
        <taxon>fabids</taxon>
        <taxon>Fabales</taxon>
        <taxon>Fabaceae</taxon>
        <taxon>Papilionoideae</taxon>
        <taxon>50 kb inversion clade</taxon>
        <taxon>NPAAA clade</taxon>
        <taxon>Hologalegina</taxon>
        <taxon>IRL clade</taxon>
        <taxon>Trifolieae</taxon>
        <taxon>Trifolium</taxon>
    </lineage>
</organism>
<dbReference type="EMBL" id="DF973822">
    <property type="protein sequence ID" value="GAU40702.1"/>
    <property type="molecule type" value="Genomic_DNA"/>
</dbReference>
<evidence type="ECO:0000313" key="4">
    <source>
        <dbReference type="Proteomes" id="UP000242715"/>
    </source>
</evidence>
<evidence type="ECO:0000256" key="1">
    <source>
        <dbReference type="SAM" id="MobiDB-lite"/>
    </source>
</evidence>
<evidence type="ECO:0000256" key="2">
    <source>
        <dbReference type="SAM" id="Phobius"/>
    </source>
</evidence>
<name>A0A2Z6NWL3_TRISU</name>